<dbReference type="RefSeq" id="WP_087680325.1">
    <property type="nucleotide sequence ID" value="NZ_CP147847.1"/>
</dbReference>
<evidence type="ECO:0000313" key="3">
    <source>
        <dbReference type="EMBL" id="MEL5987322.1"/>
    </source>
</evidence>
<reference evidence="3 4" key="1">
    <citation type="submission" date="2024-04" db="EMBL/GenBank/DDBJ databases">
        <authorList>
            <person name="Wu Y.S."/>
            <person name="Zhang L."/>
        </authorList>
    </citation>
    <scope>NUCLEOTIDE SEQUENCE [LARGE SCALE GENOMIC DNA]</scope>
    <source>
        <strain evidence="3 4">KG-01</strain>
    </source>
</reference>
<evidence type="ECO:0000313" key="4">
    <source>
        <dbReference type="Proteomes" id="UP001398420"/>
    </source>
</evidence>
<dbReference type="PANTHER" id="PTHR30390">
    <property type="entry name" value="SEDOHEPTULOSE 7-PHOSPHATE ISOMERASE / DNAA INITIATOR-ASSOCIATING FACTOR FOR REPLICATION INITIATION"/>
    <property type="match status" value="1"/>
</dbReference>
<accession>A0ABU9LKD7</accession>
<dbReference type="PANTHER" id="PTHR30390:SF7">
    <property type="entry name" value="PHOSPHOHEPTOSE ISOMERASE"/>
    <property type="match status" value="1"/>
</dbReference>
<feature type="domain" description="SIS" evidence="2">
    <location>
        <begin position="30"/>
        <end position="205"/>
    </location>
</feature>
<dbReference type="EMBL" id="JBCEWA010000002">
    <property type="protein sequence ID" value="MEL5987322.1"/>
    <property type="molecule type" value="Genomic_DNA"/>
</dbReference>
<dbReference type="SUPFAM" id="SSF53697">
    <property type="entry name" value="SIS domain"/>
    <property type="match status" value="1"/>
</dbReference>
<proteinExistence type="predicted"/>
<feature type="coiled-coil region" evidence="1">
    <location>
        <begin position="1"/>
        <end position="28"/>
    </location>
</feature>
<gene>
    <name evidence="3" type="ORF">AAF454_02635</name>
</gene>
<dbReference type="Pfam" id="PF13580">
    <property type="entry name" value="SIS_2"/>
    <property type="match status" value="1"/>
</dbReference>
<dbReference type="InterPro" id="IPR050099">
    <property type="entry name" value="SIS_GmhA/DiaA_subfam"/>
</dbReference>
<dbReference type="InterPro" id="IPR046348">
    <property type="entry name" value="SIS_dom_sf"/>
</dbReference>
<evidence type="ECO:0000259" key="2">
    <source>
        <dbReference type="PROSITE" id="PS51464"/>
    </source>
</evidence>
<dbReference type="PROSITE" id="PS51464">
    <property type="entry name" value="SIS"/>
    <property type="match status" value="1"/>
</dbReference>
<keyword evidence="1" id="KW-0175">Coiled coil</keyword>
<organism evidence="3 4">
    <name type="scientific">Kurthia gibsonii</name>
    <dbReference type="NCBI Taxonomy" id="33946"/>
    <lineage>
        <taxon>Bacteria</taxon>
        <taxon>Bacillati</taxon>
        <taxon>Bacillota</taxon>
        <taxon>Bacilli</taxon>
        <taxon>Bacillales</taxon>
        <taxon>Caryophanaceae</taxon>
        <taxon>Kurthia</taxon>
    </lineage>
</organism>
<keyword evidence="3" id="KW-0413">Isomerase</keyword>
<keyword evidence="4" id="KW-1185">Reference proteome</keyword>
<name>A0ABU9LKD7_9BACL</name>
<sequence length="238" mass="26640">MSIYLQKVANLLQVLEEQEQQAIEQAANIIYQSIEQGGILQLFGCGHSQLIAQEAYYRAGGLVPAKAVCIEPLMLHKGAAISSENEKDLSHIEEYWSHFEFQSHDVLIVISTSGKNAVPIEIALRAKEKGIPVITLQSLAYCEQSSKHPTKKRLETYADVVLNTHVPLGDGIMEQNGLRYGPVSTLAGVTLLNEVIVRVVQLFHDDKKTFPIFVSNNVEQEGNTNAFYMKQYEHRINF</sequence>
<evidence type="ECO:0000256" key="1">
    <source>
        <dbReference type="SAM" id="Coils"/>
    </source>
</evidence>
<protein>
    <submittedName>
        <fullName evidence="3">Sugar isomerase domain-containing protein</fullName>
    </submittedName>
</protein>
<dbReference type="GO" id="GO:0016853">
    <property type="term" value="F:isomerase activity"/>
    <property type="evidence" value="ECO:0007669"/>
    <property type="project" value="UniProtKB-KW"/>
</dbReference>
<dbReference type="CDD" id="cd05013">
    <property type="entry name" value="SIS_RpiR"/>
    <property type="match status" value="1"/>
</dbReference>
<dbReference type="Gene3D" id="3.40.50.10490">
    <property type="entry name" value="Glucose-6-phosphate isomerase like protein, domain 1"/>
    <property type="match status" value="1"/>
</dbReference>
<dbReference type="InterPro" id="IPR035472">
    <property type="entry name" value="RpiR-like_SIS"/>
</dbReference>
<dbReference type="NCBIfam" id="NF002805">
    <property type="entry name" value="PRK02947.1"/>
    <property type="match status" value="1"/>
</dbReference>
<dbReference type="Proteomes" id="UP001398420">
    <property type="component" value="Unassembled WGS sequence"/>
</dbReference>
<comment type="caution">
    <text evidence="3">The sequence shown here is derived from an EMBL/GenBank/DDBJ whole genome shotgun (WGS) entry which is preliminary data.</text>
</comment>
<dbReference type="InterPro" id="IPR001347">
    <property type="entry name" value="SIS_dom"/>
</dbReference>